<dbReference type="Gene3D" id="3.30.70.270">
    <property type="match status" value="1"/>
</dbReference>
<proteinExistence type="predicted"/>
<dbReference type="PANTHER" id="PTHR46663:SF2">
    <property type="entry name" value="GGDEF DOMAIN-CONTAINING PROTEIN"/>
    <property type="match status" value="1"/>
</dbReference>
<organism evidence="7 8">
    <name type="scientific">Paenibacillus xylanivorans</name>
    <dbReference type="NCBI Taxonomy" id="1705561"/>
    <lineage>
        <taxon>Bacteria</taxon>
        <taxon>Bacillati</taxon>
        <taxon>Bacillota</taxon>
        <taxon>Bacilli</taxon>
        <taxon>Bacillales</taxon>
        <taxon>Paenibacillaceae</taxon>
        <taxon>Paenibacillus</taxon>
    </lineage>
</organism>
<evidence type="ECO:0000256" key="4">
    <source>
        <dbReference type="SAM" id="Phobius"/>
    </source>
</evidence>
<evidence type="ECO:0000256" key="1">
    <source>
        <dbReference type="ARBA" id="ARBA00004236"/>
    </source>
</evidence>
<dbReference type="SMART" id="SM00304">
    <property type="entry name" value="HAMP"/>
    <property type="match status" value="1"/>
</dbReference>
<dbReference type="AlphaFoldDB" id="A0A0N0UHK9"/>
<protein>
    <submittedName>
        <fullName evidence="7">Diguanylate cyclase</fullName>
    </submittedName>
</protein>
<dbReference type="CDD" id="cd01949">
    <property type="entry name" value="GGDEF"/>
    <property type="match status" value="1"/>
</dbReference>
<keyword evidence="8" id="KW-1185">Reference proteome</keyword>
<keyword evidence="2" id="KW-1003">Cell membrane</keyword>
<dbReference type="InterPro" id="IPR029787">
    <property type="entry name" value="Nucleotide_cyclase"/>
</dbReference>
<dbReference type="Gene3D" id="3.30.450.20">
    <property type="entry name" value="PAS domain"/>
    <property type="match status" value="1"/>
</dbReference>
<dbReference type="EMBL" id="LITU01000065">
    <property type="protein sequence ID" value="KOY15207.1"/>
    <property type="molecule type" value="Genomic_DNA"/>
</dbReference>
<dbReference type="PANTHER" id="PTHR46663">
    <property type="entry name" value="DIGUANYLATE CYCLASE DGCT-RELATED"/>
    <property type="match status" value="1"/>
</dbReference>
<dbReference type="PATRIC" id="fig|1705561.3.peg.3627"/>
<dbReference type="PROSITE" id="PS50887">
    <property type="entry name" value="GGDEF"/>
    <property type="match status" value="1"/>
</dbReference>
<dbReference type="SUPFAM" id="SSF103190">
    <property type="entry name" value="Sensory domain-like"/>
    <property type="match status" value="1"/>
</dbReference>
<keyword evidence="4" id="KW-1133">Transmembrane helix</keyword>
<accession>A0A0N0UHK9</accession>
<dbReference type="SUPFAM" id="SSF55073">
    <property type="entry name" value="Nucleotide cyclase"/>
    <property type="match status" value="1"/>
</dbReference>
<dbReference type="GO" id="GO:0005886">
    <property type="term" value="C:plasma membrane"/>
    <property type="evidence" value="ECO:0007669"/>
    <property type="project" value="UniProtKB-SubCell"/>
</dbReference>
<comment type="caution">
    <text evidence="7">The sequence shown here is derived from an EMBL/GenBank/DDBJ whole genome shotgun (WGS) entry which is preliminary data.</text>
</comment>
<evidence type="ECO:0000313" key="7">
    <source>
        <dbReference type="EMBL" id="KOY15207.1"/>
    </source>
</evidence>
<dbReference type="PROSITE" id="PS50885">
    <property type="entry name" value="HAMP"/>
    <property type="match status" value="1"/>
</dbReference>
<dbReference type="Pfam" id="PF00672">
    <property type="entry name" value="HAMP"/>
    <property type="match status" value="1"/>
</dbReference>
<dbReference type="SMART" id="SM00267">
    <property type="entry name" value="GGDEF"/>
    <property type="match status" value="1"/>
</dbReference>
<dbReference type="GO" id="GO:0007165">
    <property type="term" value="P:signal transduction"/>
    <property type="evidence" value="ECO:0007669"/>
    <property type="project" value="InterPro"/>
</dbReference>
<feature type="domain" description="HAMP" evidence="5">
    <location>
        <begin position="316"/>
        <end position="368"/>
    </location>
</feature>
<evidence type="ECO:0000259" key="5">
    <source>
        <dbReference type="PROSITE" id="PS50885"/>
    </source>
</evidence>
<evidence type="ECO:0000256" key="2">
    <source>
        <dbReference type="ARBA" id="ARBA00022475"/>
    </source>
</evidence>
<dbReference type="InterPro" id="IPR000160">
    <property type="entry name" value="GGDEF_dom"/>
</dbReference>
<dbReference type="CDD" id="cd06225">
    <property type="entry name" value="HAMP"/>
    <property type="match status" value="1"/>
</dbReference>
<evidence type="ECO:0000313" key="8">
    <source>
        <dbReference type="Proteomes" id="UP000037688"/>
    </source>
</evidence>
<gene>
    <name evidence="7" type="ORF">AMS66_17620</name>
</gene>
<comment type="subcellular location">
    <subcellularLocation>
        <location evidence="1">Cell membrane</location>
    </subcellularLocation>
</comment>
<keyword evidence="4" id="KW-0812">Transmembrane</keyword>
<feature type="domain" description="GGDEF" evidence="6">
    <location>
        <begin position="406"/>
        <end position="541"/>
    </location>
</feature>
<dbReference type="OrthoDB" id="9759607at2"/>
<dbReference type="InterPro" id="IPR052163">
    <property type="entry name" value="DGC-Regulatory_Protein"/>
</dbReference>
<dbReference type="Proteomes" id="UP000037688">
    <property type="component" value="Unassembled WGS sequence"/>
</dbReference>
<dbReference type="Gene3D" id="6.10.340.10">
    <property type="match status" value="1"/>
</dbReference>
<sequence>MSFKLKTVLTMTFAVLSLLVTLTIGYILSQKSSIAVETEIGHSLISTASQTSDKLDRFMWSRSGELGLLGRMIALKDRFQPAEMQQLIDQLQDSFPTFSWVGFMNPKGKVLASTDGILRGENLSERPVYQEGIKGEFIGDVHDAVLLAKLLPNPTGEPLQFLDISFPVKYKNGEIAGVLAAHLSWAWAKEMEDSVLEPLKHEEKDIEMFIVSQKENTVLLGPKEWIGRPLKLSGIEGARLNKSTWSIERWPDGIEYVTGFATSQGHLDYPGLGWTVVIRQLKSTAFSSVTDMLWFNVWAGLLVTVLFALIGWLISRQISAPIARLTQVANQLGAGEQVLIPENRGFREIEVLSRSLGEMLTSLTNKDSELVVMQNLAHYDQLTGLPNRTALELYLEESLELESENHTLTFLYLDLDGFKSVNDTLGHQIGDILLQKVAQRLTSLSQDKGITVRLGGDEFLIVLRSVGINPREEARTYAEDVIQNLNKPFIIEYERIHIGCSIGGAEYPTNSGNPSEIIRMADEALYESKRAGKNRMTFYPELKNTANG</sequence>
<dbReference type="NCBIfam" id="TIGR00254">
    <property type="entry name" value="GGDEF"/>
    <property type="match status" value="1"/>
</dbReference>
<dbReference type="Pfam" id="PF00990">
    <property type="entry name" value="GGDEF"/>
    <property type="match status" value="1"/>
</dbReference>
<dbReference type="InterPro" id="IPR029151">
    <property type="entry name" value="Sensor-like_sf"/>
</dbReference>
<dbReference type="InterPro" id="IPR043128">
    <property type="entry name" value="Rev_trsase/Diguanyl_cyclase"/>
</dbReference>
<feature type="transmembrane region" description="Helical" evidence="4">
    <location>
        <begin position="292"/>
        <end position="314"/>
    </location>
</feature>
<dbReference type="CDD" id="cd12914">
    <property type="entry name" value="PDC1_DGC_like"/>
    <property type="match status" value="1"/>
</dbReference>
<keyword evidence="3 4" id="KW-0472">Membrane</keyword>
<evidence type="ECO:0000256" key="3">
    <source>
        <dbReference type="ARBA" id="ARBA00023136"/>
    </source>
</evidence>
<name>A0A0N0UHK9_9BACL</name>
<evidence type="ECO:0000259" key="6">
    <source>
        <dbReference type="PROSITE" id="PS50887"/>
    </source>
</evidence>
<reference evidence="7 8" key="1">
    <citation type="submission" date="2015-08" db="EMBL/GenBank/DDBJ databases">
        <title>Draft genome sequence of cellulolytic and xylanolytic Paenibacillus sp. A59, isolated from a decaying forest soil from Patagonia, Argentina.</title>
        <authorList>
            <person name="Ghio S."/>
            <person name="Caceres A.M."/>
            <person name="Talia P."/>
            <person name="Grasso D."/>
            <person name="Campos E."/>
        </authorList>
    </citation>
    <scope>NUCLEOTIDE SEQUENCE [LARGE SCALE GENOMIC DNA]</scope>
    <source>
        <strain evidence="7 8">A59</strain>
    </source>
</reference>
<dbReference type="InterPro" id="IPR003660">
    <property type="entry name" value="HAMP_dom"/>
</dbReference>